<feature type="transmembrane region" description="Helical" evidence="1">
    <location>
        <begin position="231"/>
        <end position="253"/>
    </location>
</feature>
<keyword evidence="1" id="KW-1133">Transmembrane helix</keyword>
<keyword evidence="1" id="KW-0812">Transmembrane</keyword>
<gene>
    <name evidence="2" type="ORF">ACOC_LOCUS13236</name>
</gene>
<name>A0A0R3Q2D7_ANGCS</name>
<dbReference type="OrthoDB" id="5796844at2759"/>
<evidence type="ECO:0000313" key="3">
    <source>
        <dbReference type="Proteomes" id="UP000267027"/>
    </source>
</evidence>
<accession>A0A0R3Q2D7</accession>
<reference evidence="4" key="1">
    <citation type="submission" date="2017-02" db="UniProtKB">
        <authorList>
            <consortium name="WormBaseParasite"/>
        </authorList>
    </citation>
    <scope>IDENTIFICATION</scope>
</reference>
<dbReference type="STRING" id="334426.A0A0R3Q2D7"/>
<dbReference type="WBParaSite" id="ACOC_0001323501-mRNA-1">
    <property type="protein sequence ID" value="ACOC_0001323501-mRNA-1"/>
    <property type="gene ID" value="ACOC_0001323501"/>
</dbReference>
<protein>
    <submittedName>
        <fullName evidence="4">TPR_REGION domain-containing protein</fullName>
    </submittedName>
</protein>
<organism evidence="4">
    <name type="scientific">Angiostrongylus costaricensis</name>
    <name type="common">Nematode worm</name>
    <dbReference type="NCBI Taxonomy" id="334426"/>
    <lineage>
        <taxon>Eukaryota</taxon>
        <taxon>Metazoa</taxon>
        <taxon>Ecdysozoa</taxon>
        <taxon>Nematoda</taxon>
        <taxon>Chromadorea</taxon>
        <taxon>Rhabditida</taxon>
        <taxon>Rhabditina</taxon>
        <taxon>Rhabditomorpha</taxon>
        <taxon>Strongyloidea</taxon>
        <taxon>Metastrongylidae</taxon>
        <taxon>Angiostrongylus</taxon>
    </lineage>
</organism>
<sequence length="317" mass="36090">MSKSTSVERKQRRFEVEWEGVYDDLRTRVLMSENYTTARYRMLLISAIRKDINDDFKQLLELQMKVRFGEYDDAIACLHEVIRDNRDFIYKVIDMVADDYIQRGMENMEGYGCLLQHYELDQGVAIFRKAADGNPQKACAIMLAFLAIRPQAFNAVSSFLMDILRKSADPPHGLYAFGNSLLTMNFGNLMPDDILFVCDAILRSAFRESLTSVVGYNKDIRKKCDRNANKFIGLTYPFFVAVTSKLGLPLFGAKVERSGVLLDKLVTSLPDKWSPPATRVVVYALCIARLKMPSFIESRFIFITLAAFIQSNTAKGN</sequence>
<evidence type="ECO:0000313" key="4">
    <source>
        <dbReference type="WBParaSite" id="ACOC_0001323501-mRNA-1"/>
    </source>
</evidence>
<dbReference type="AlphaFoldDB" id="A0A0R3Q2D7"/>
<evidence type="ECO:0000256" key="1">
    <source>
        <dbReference type="SAM" id="Phobius"/>
    </source>
</evidence>
<keyword evidence="1" id="KW-0472">Membrane</keyword>
<keyword evidence="3" id="KW-1185">Reference proteome</keyword>
<dbReference type="Proteomes" id="UP000267027">
    <property type="component" value="Unassembled WGS sequence"/>
</dbReference>
<reference evidence="2 3" key="2">
    <citation type="submission" date="2018-11" db="EMBL/GenBank/DDBJ databases">
        <authorList>
            <consortium name="Pathogen Informatics"/>
        </authorList>
    </citation>
    <scope>NUCLEOTIDE SEQUENCE [LARGE SCALE GENOMIC DNA]</scope>
    <source>
        <strain evidence="2 3">Costa Rica</strain>
    </source>
</reference>
<dbReference type="EMBL" id="UYYA01005657">
    <property type="protein sequence ID" value="VDM64821.1"/>
    <property type="molecule type" value="Genomic_DNA"/>
</dbReference>
<proteinExistence type="predicted"/>
<evidence type="ECO:0000313" key="2">
    <source>
        <dbReference type="EMBL" id="VDM64821.1"/>
    </source>
</evidence>